<dbReference type="InterPro" id="IPR020023">
    <property type="entry name" value="PseG"/>
</dbReference>
<dbReference type="AlphaFoldDB" id="A9IM04"/>
<protein>
    <submittedName>
        <fullName evidence="3">UDP-N-acetylglucosamine--N-acetylmuramyl-(Pentapeptide) pyrophosphoryl-undecaprenol N-acetylglucosamine transferase</fullName>
        <ecNumber evidence="3">2.4.1.227</ecNumber>
    </submittedName>
</protein>
<dbReference type="EMBL" id="AM902716">
    <property type="protein sequence ID" value="CAP42648.1"/>
    <property type="molecule type" value="Genomic_DNA"/>
</dbReference>
<organism evidence="3 4">
    <name type="scientific">Bordetella petrii (strain ATCC BAA-461 / DSM 12804 / CCUG 43448 / CIP 107267 / Se-1111R)</name>
    <dbReference type="NCBI Taxonomy" id="340100"/>
    <lineage>
        <taxon>Bacteria</taxon>
        <taxon>Pseudomonadati</taxon>
        <taxon>Pseudomonadota</taxon>
        <taxon>Betaproteobacteria</taxon>
        <taxon>Burkholderiales</taxon>
        <taxon>Alcaligenaceae</taxon>
        <taxon>Bordetella</taxon>
    </lineage>
</organism>
<dbReference type="EC" id="2.4.1.227" evidence="3"/>
<dbReference type="Gene3D" id="3.40.50.11190">
    <property type="match status" value="1"/>
</dbReference>
<proteinExistence type="predicted"/>
<dbReference type="GO" id="GO:0016757">
    <property type="term" value="F:glycosyltransferase activity"/>
    <property type="evidence" value="ECO:0007669"/>
    <property type="project" value="UniProtKB-KW"/>
</dbReference>
<feature type="binding site" evidence="2">
    <location>
        <position position="174"/>
    </location>
    <ligand>
        <name>substrate</name>
    </ligand>
</feature>
<keyword evidence="4" id="KW-1185">Reference proteome</keyword>
<dbReference type="SUPFAM" id="SSF53756">
    <property type="entry name" value="UDP-Glycosyltransferase/glycogen phosphorylase"/>
    <property type="match status" value="1"/>
</dbReference>
<dbReference type="KEGG" id="bpt:Bpet2305"/>
<dbReference type="Gene3D" id="3.40.50.2000">
    <property type="entry name" value="Glycogen Phosphorylase B"/>
    <property type="match status" value="1"/>
</dbReference>
<dbReference type="NCBIfam" id="TIGR03590">
    <property type="entry name" value="PseG"/>
    <property type="match status" value="1"/>
</dbReference>
<keyword evidence="3" id="KW-0328">Glycosyltransferase</keyword>
<feature type="binding site" evidence="2">
    <location>
        <position position="283"/>
    </location>
    <ligand>
        <name>substrate</name>
    </ligand>
</feature>
<keyword evidence="3" id="KW-0808">Transferase</keyword>
<evidence type="ECO:0000256" key="2">
    <source>
        <dbReference type="PIRSR" id="PIRSR620023-2"/>
    </source>
</evidence>
<feature type="active site" description="Proton acceptor" evidence="1">
    <location>
        <position position="19"/>
    </location>
</feature>
<dbReference type="Proteomes" id="UP000001225">
    <property type="component" value="Chromosome"/>
</dbReference>
<dbReference type="STRING" id="94624.Bpet2305"/>
<evidence type="ECO:0000313" key="4">
    <source>
        <dbReference type="Proteomes" id="UP000001225"/>
    </source>
</evidence>
<reference evidence="3 4" key="1">
    <citation type="journal article" date="2008" name="BMC Genomics">
        <title>The missing link: Bordetella petrii is endowed with both the metabolic versatility of environmental bacteria and virulence traits of pathogenic Bordetellae.</title>
        <authorList>
            <person name="Gross R."/>
            <person name="Guzman C.A."/>
            <person name="Sebaihia M."/>
            <person name="Martins Dos Santos V.A."/>
            <person name="Pieper D.H."/>
            <person name="Koebnik R."/>
            <person name="Lechner M."/>
            <person name="Bartels D."/>
            <person name="Buhrmester J."/>
            <person name="Choudhuri J.V."/>
            <person name="Ebensen T."/>
            <person name="Gaigalat L."/>
            <person name="Herrmann S."/>
            <person name="Khachane A.N."/>
            <person name="Larisch C."/>
            <person name="Link S."/>
            <person name="Linke B."/>
            <person name="Meyer F."/>
            <person name="Mormann S."/>
            <person name="Nakunst D."/>
            <person name="Rueckert C."/>
            <person name="Schneiker-Bekel S."/>
            <person name="Schulze K."/>
            <person name="Vorhoelter F.J."/>
            <person name="Yevsa T."/>
            <person name="Engle J.T."/>
            <person name="Goldman W.E."/>
            <person name="Puehler A."/>
            <person name="Goebel U.B."/>
            <person name="Goesmann A."/>
            <person name="Bloecker H."/>
            <person name="Kaiser O."/>
            <person name="Martinez-Arias R."/>
        </authorList>
    </citation>
    <scope>NUCLEOTIDE SEQUENCE [LARGE SCALE GENOMIC DNA]</scope>
    <source>
        <strain evidence="4">ATCC BAA-461 / DSM 12804 / CCUG 43448 / CIP 107267 / Se-1111R</strain>
    </source>
</reference>
<dbReference type="eggNOG" id="COG3980">
    <property type="taxonomic scope" value="Bacteria"/>
</dbReference>
<evidence type="ECO:0000313" key="3">
    <source>
        <dbReference type="EMBL" id="CAP42648.1"/>
    </source>
</evidence>
<gene>
    <name evidence="3" type="primary">murG2</name>
    <name evidence="3" type="ordered locus">Bpet2305</name>
</gene>
<sequence length="366" mass="39490">MGMKVAFRTDASLSIGTGHVMRCLTLARLLAAGGAQCRFICRPHDGHLVDYIRAEGFDVRSLPVSIGKPSTLPALAHAHWLGSTQEDDAAQTCEQLCDFSADWLVVDHYGLDQEWERRLQSSAARLLVIDDLADRQHVCNLLLDQTLGRNPDDYQSLVPAGCMVLAGPKYALLRPEFAQARRDSLRRRRTARAIGRVLVTLGGVDQHNATEAVLNVLDGEGALPDTCQITVVMGAAAPWLDAVKARASLMRRPTEVVLNVRDMARRMVDSDLAIGAAGSTSWERCCLGLPTALLVLAENQQPSARALGEAGAVRLIGGPQDIAQRLPGILAEFSDMRVLHAASDMASRVCDGAGAGRVADLMKERS</sequence>
<accession>A9IM04</accession>
<name>A9IM04_BORPD</name>
<evidence type="ECO:0000256" key="1">
    <source>
        <dbReference type="PIRSR" id="PIRSR620023-1"/>
    </source>
</evidence>